<comment type="similarity">
    <text evidence="2">Belongs to the TerC family.</text>
</comment>
<organism evidence="7 8">
    <name type="scientific">Roseomonas elaeocarpi</name>
    <dbReference type="NCBI Taxonomy" id="907779"/>
    <lineage>
        <taxon>Bacteria</taxon>
        <taxon>Pseudomonadati</taxon>
        <taxon>Pseudomonadota</taxon>
        <taxon>Alphaproteobacteria</taxon>
        <taxon>Acetobacterales</taxon>
        <taxon>Roseomonadaceae</taxon>
        <taxon>Roseomonas</taxon>
    </lineage>
</organism>
<evidence type="ECO:0000256" key="4">
    <source>
        <dbReference type="ARBA" id="ARBA00022989"/>
    </source>
</evidence>
<dbReference type="PANTHER" id="PTHR30238:SF4">
    <property type="entry name" value="SLL1022 PROTEIN"/>
    <property type="match status" value="1"/>
</dbReference>
<protein>
    <submittedName>
        <fullName evidence="7">TerC family protein</fullName>
    </submittedName>
</protein>
<dbReference type="RefSeq" id="WP_377045430.1">
    <property type="nucleotide sequence ID" value="NZ_JBHLUN010000010.1"/>
</dbReference>
<reference evidence="7 8" key="1">
    <citation type="submission" date="2024-09" db="EMBL/GenBank/DDBJ databases">
        <authorList>
            <person name="Sun Q."/>
            <person name="Mori K."/>
        </authorList>
    </citation>
    <scope>NUCLEOTIDE SEQUENCE [LARGE SCALE GENOMIC DNA]</scope>
    <source>
        <strain evidence="7 8">TBRC 5777</strain>
    </source>
</reference>
<keyword evidence="8" id="KW-1185">Reference proteome</keyword>
<proteinExistence type="inferred from homology"/>
<keyword evidence="5 6" id="KW-0472">Membrane</keyword>
<evidence type="ECO:0000313" key="8">
    <source>
        <dbReference type="Proteomes" id="UP001589865"/>
    </source>
</evidence>
<dbReference type="PANTHER" id="PTHR30238">
    <property type="entry name" value="MEMBRANE BOUND PREDICTED REDOX MODULATOR"/>
    <property type="match status" value="1"/>
</dbReference>
<dbReference type="NCBIfam" id="TIGR03717">
    <property type="entry name" value="R_switched_YjbE"/>
    <property type="match status" value="1"/>
</dbReference>
<evidence type="ECO:0000256" key="2">
    <source>
        <dbReference type="ARBA" id="ARBA00007511"/>
    </source>
</evidence>
<gene>
    <name evidence="7" type="ORF">ACFFGY_15630</name>
</gene>
<feature type="transmembrane region" description="Helical" evidence="6">
    <location>
        <begin position="44"/>
        <end position="63"/>
    </location>
</feature>
<comment type="subcellular location">
    <subcellularLocation>
        <location evidence="1">Membrane</location>
        <topology evidence="1">Multi-pass membrane protein</topology>
    </subcellularLocation>
</comment>
<accession>A0ABV6JVG0</accession>
<name>A0ABV6JVG0_9PROT</name>
<sequence length="220" mass="23222">MEALTGSLPGLLEIIWLNIVLSGDNAVVIGLAAAGLPAHQRGKAVLFGIIAAALLRVVFSIFASLLLSLWWIDLVGGLALLYIAWNFWRELRSKADEAHGGGKPVAEKTLMQALWQIVLADVSMSLDNVLAVAAVAHDNLPLLVVGLLISIVMMGLLGGLLARLLDRFRWIAYIGVALILYVGLELLWEGGIAANAALHLDLPLPGASHVAAPATTGHAP</sequence>
<keyword evidence="3 6" id="KW-0812">Transmembrane</keyword>
<feature type="transmembrane region" description="Helical" evidence="6">
    <location>
        <begin position="14"/>
        <end position="37"/>
    </location>
</feature>
<evidence type="ECO:0000313" key="7">
    <source>
        <dbReference type="EMBL" id="MFC0409683.1"/>
    </source>
</evidence>
<feature type="transmembrane region" description="Helical" evidence="6">
    <location>
        <begin position="142"/>
        <end position="163"/>
    </location>
</feature>
<dbReference type="InterPro" id="IPR022301">
    <property type="entry name" value="Integral_membrane_YjbE"/>
</dbReference>
<dbReference type="Pfam" id="PF03741">
    <property type="entry name" value="TerC"/>
    <property type="match status" value="1"/>
</dbReference>
<evidence type="ECO:0000256" key="5">
    <source>
        <dbReference type="ARBA" id="ARBA00023136"/>
    </source>
</evidence>
<evidence type="ECO:0000256" key="1">
    <source>
        <dbReference type="ARBA" id="ARBA00004141"/>
    </source>
</evidence>
<evidence type="ECO:0000256" key="6">
    <source>
        <dbReference type="SAM" id="Phobius"/>
    </source>
</evidence>
<evidence type="ECO:0000256" key="3">
    <source>
        <dbReference type="ARBA" id="ARBA00022692"/>
    </source>
</evidence>
<dbReference type="EMBL" id="JBHLUN010000010">
    <property type="protein sequence ID" value="MFC0409683.1"/>
    <property type="molecule type" value="Genomic_DNA"/>
</dbReference>
<feature type="transmembrane region" description="Helical" evidence="6">
    <location>
        <begin position="170"/>
        <end position="188"/>
    </location>
</feature>
<feature type="transmembrane region" description="Helical" evidence="6">
    <location>
        <begin position="113"/>
        <end position="136"/>
    </location>
</feature>
<dbReference type="InterPro" id="IPR005496">
    <property type="entry name" value="Integral_membrane_TerC"/>
</dbReference>
<comment type="caution">
    <text evidence="7">The sequence shown here is derived from an EMBL/GenBank/DDBJ whole genome shotgun (WGS) entry which is preliminary data.</text>
</comment>
<keyword evidence="4 6" id="KW-1133">Transmembrane helix</keyword>
<feature type="transmembrane region" description="Helical" evidence="6">
    <location>
        <begin position="69"/>
        <end position="88"/>
    </location>
</feature>
<dbReference type="Proteomes" id="UP001589865">
    <property type="component" value="Unassembled WGS sequence"/>
</dbReference>